<protein>
    <submittedName>
        <fullName evidence="2">Uncharacterized protein</fullName>
    </submittedName>
</protein>
<proteinExistence type="predicted"/>
<name>A0A2T6B8X3_9RHOB</name>
<dbReference type="Proteomes" id="UP000244224">
    <property type="component" value="Unassembled WGS sequence"/>
</dbReference>
<feature type="region of interest" description="Disordered" evidence="1">
    <location>
        <begin position="1"/>
        <end position="24"/>
    </location>
</feature>
<feature type="compositionally biased region" description="Basic and acidic residues" evidence="1">
    <location>
        <begin position="8"/>
        <end position="21"/>
    </location>
</feature>
<evidence type="ECO:0000256" key="1">
    <source>
        <dbReference type="SAM" id="MobiDB-lite"/>
    </source>
</evidence>
<feature type="region of interest" description="Disordered" evidence="1">
    <location>
        <begin position="43"/>
        <end position="64"/>
    </location>
</feature>
<accession>A0A2T6B8X3</accession>
<organism evidence="2 3">
    <name type="scientific">Gemmobacter caeni</name>
    <dbReference type="NCBI Taxonomy" id="589035"/>
    <lineage>
        <taxon>Bacteria</taxon>
        <taxon>Pseudomonadati</taxon>
        <taxon>Pseudomonadota</taxon>
        <taxon>Alphaproteobacteria</taxon>
        <taxon>Rhodobacterales</taxon>
        <taxon>Paracoccaceae</taxon>
        <taxon>Gemmobacter</taxon>
    </lineage>
</organism>
<reference evidence="2 3" key="1">
    <citation type="submission" date="2018-04" db="EMBL/GenBank/DDBJ databases">
        <title>Genomic Encyclopedia of Archaeal and Bacterial Type Strains, Phase II (KMG-II): from individual species to whole genera.</title>
        <authorList>
            <person name="Goeker M."/>
        </authorList>
    </citation>
    <scope>NUCLEOTIDE SEQUENCE [LARGE SCALE GENOMIC DNA]</scope>
    <source>
        <strain evidence="2 3">DSM 21823</strain>
    </source>
</reference>
<keyword evidence="3" id="KW-1185">Reference proteome</keyword>
<evidence type="ECO:0000313" key="2">
    <source>
        <dbReference type="EMBL" id="PTX52472.1"/>
    </source>
</evidence>
<dbReference type="AlphaFoldDB" id="A0A2T6B8X3"/>
<evidence type="ECO:0000313" key="3">
    <source>
        <dbReference type="Proteomes" id="UP000244224"/>
    </source>
</evidence>
<sequence>MPHRTRRADRIVETASGRDPEAPADDWVRIGQAIARSGLYGHLGITDSQARDRTSEDLSADPTP</sequence>
<dbReference type="EMBL" id="QBKP01000002">
    <property type="protein sequence ID" value="PTX52472.1"/>
    <property type="molecule type" value="Genomic_DNA"/>
</dbReference>
<comment type="caution">
    <text evidence="2">The sequence shown here is derived from an EMBL/GenBank/DDBJ whole genome shotgun (WGS) entry which is preliminary data.</text>
</comment>
<gene>
    <name evidence="2" type="ORF">C8N34_102252</name>
</gene>